<dbReference type="InterPro" id="IPR000315">
    <property type="entry name" value="Znf_B-box"/>
</dbReference>
<evidence type="ECO:0000313" key="9">
    <source>
        <dbReference type="EMBL" id="KAK6169227.1"/>
    </source>
</evidence>
<dbReference type="PROSITE" id="PS50089">
    <property type="entry name" value="ZF_RING_2"/>
    <property type="match status" value="1"/>
</dbReference>
<reference evidence="9 10" key="1">
    <citation type="submission" date="2024-01" db="EMBL/GenBank/DDBJ databases">
        <title>The genome of the rayed Mediterranean limpet Patella caerulea (Linnaeus, 1758).</title>
        <authorList>
            <person name="Anh-Thu Weber A."/>
            <person name="Halstead-Nussloch G."/>
        </authorList>
    </citation>
    <scope>NUCLEOTIDE SEQUENCE [LARGE SCALE GENOMIC DNA]</scope>
    <source>
        <strain evidence="9">AATW-2023a</strain>
        <tissue evidence="9">Whole specimen</tissue>
    </source>
</reference>
<dbReference type="Gene3D" id="3.30.40.10">
    <property type="entry name" value="Zinc/RING finger domain, C3HC4 (zinc finger)"/>
    <property type="match status" value="1"/>
</dbReference>
<dbReference type="CDD" id="cd19757">
    <property type="entry name" value="Bbox1"/>
    <property type="match status" value="1"/>
</dbReference>
<keyword evidence="1" id="KW-0479">Metal-binding</keyword>
<dbReference type="SUPFAM" id="SSF57845">
    <property type="entry name" value="B-box zinc-binding domain"/>
    <property type="match status" value="1"/>
</dbReference>
<keyword evidence="3 5" id="KW-0863">Zinc-finger</keyword>
<dbReference type="SMART" id="SM00184">
    <property type="entry name" value="RING"/>
    <property type="match status" value="1"/>
</dbReference>
<dbReference type="Pfam" id="PF00097">
    <property type="entry name" value="zf-C3HC4"/>
    <property type="match status" value="1"/>
</dbReference>
<accession>A0AAN8G2K8</accession>
<dbReference type="SUPFAM" id="SSF63829">
    <property type="entry name" value="Calcium-dependent phosphotriesterase"/>
    <property type="match status" value="1"/>
</dbReference>
<evidence type="ECO:0000256" key="5">
    <source>
        <dbReference type="PROSITE-ProRule" id="PRU00024"/>
    </source>
</evidence>
<comment type="caution">
    <text evidence="9">The sequence shown here is derived from an EMBL/GenBank/DDBJ whole genome shotgun (WGS) entry which is preliminary data.</text>
</comment>
<evidence type="ECO:0000256" key="6">
    <source>
        <dbReference type="PROSITE-ProRule" id="PRU00504"/>
    </source>
</evidence>
<dbReference type="PROSITE" id="PS51125">
    <property type="entry name" value="NHL"/>
    <property type="match status" value="1"/>
</dbReference>
<dbReference type="SMART" id="SM00336">
    <property type="entry name" value="BBOX"/>
    <property type="match status" value="2"/>
</dbReference>
<name>A0AAN8G2K8_PATCE</name>
<organism evidence="9 10">
    <name type="scientific">Patella caerulea</name>
    <name type="common">Rayed Mediterranean limpet</name>
    <dbReference type="NCBI Taxonomy" id="87958"/>
    <lineage>
        <taxon>Eukaryota</taxon>
        <taxon>Metazoa</taxon>
        <taxon>Spiralia</taxon>
        <taxon>Lophotrochozoa</taxon>
        <taxon>Mollusca</taxon>
        <taxon>Gastropoda</taxon>
        <taxon>Patellogastropoda</taxon>
        <taxon>Patelloidea</taxon>
        <taxon>Patellidae</taxon>
        <taxon>Patella</taxon>
    </lineage>
</organism>
<dbReference type="InterPro" id="IPR001258">
    <property type="entry name" value="NHL_repeat"/>
</dbReference>
<dbReference type="GO" id="GO:0008270">
    <property type="term" value="F:zinc ion binding"/>
    <property type="evidence" value="ECO:0007669"/>
    <property type="project" value="UniProtKB-KW"/>
</dbReference>
<dbReference type="AlphaFoldDB" id="A0AAN8G2K8"/>
<feature type="repeat" description="NHL" evidence="6">
    <location>
        <begin position="562"/>
        <end position="590"/>
    </location>
</feature>
<dbReference type="Gene3D" id="3.30.160.60">
    <property type="entry name" value="Classic Zinc Finger"/>
    <property type="match status" value="1"/>
</dbReference>
<feature type="domain" description="B box-type" evidence="8">
    <location>
        <begin position="158"/>
        <end position="199"/>
    </location>
</feature>
<evidence type="ECO:0000256" key="1">
    <source>
        <dbReference type="ARBA" id="ARBA00022723"/>
    </source>
</evidence>
<protein>
    <submittedName>
        <fullName evidence="9">Uncharacterized protein</fullName>
    </submittedName>
</protein>
<gene>
    <name evidence="9" type="ORF">SNE40_020315</name>
</gene>
<keyword evidence="2" id="KW-0677">Repeat</keyword>
<keyword evidence="10" id="KW-1185">Reference proteome</keyword>
<dbReference type="Proteomes" id="UP001347796">
    <property type="component" value="Unassembled WGS sequence"/>
</dbReference>
<evidence type="ECO:0000256" key="4">
    <source>
        <dbReference type="ARBA" id="ARBA00022833"/>
    </source>
</evidence>
<dbReference type="EMBL" id="JAZGQO010000015">
    <property type="protein sequence ID" value="KAK6169227.1"/>
    <property type="molecule type" value="Genomic_DNA"/>
</dbReference>
<dbReference type="PROSITE" id="PS50119">
    <property type="entry name" value="ZF_BBOX"/>
    <property type="match status" value="1"/>
</dbReference>
<dbReference type="Pfam" id="PF00643">
    <property type="entry name" value="zf-B_box"/>
    <property type="match status" value="1"/>
</dbReference>
<dbReference type="GO" id="GO:0061630">
    <property type="term" value="F:ubiquitin protein ligase activity"/>
    <property type="evidence" value="ECO:0007669"/>
    <property type="project" value="TreeGrafter"/>
</dbReference>
<dbReference type="Gene3D" id="2.120.10.30">
    <property type="entry name" value="TolB, C-terminal domain"/>
    <property type="match status" value="1"/>
</dbReference>
<dbReference type="PANTHER" id="PTHR25462:SF291">
    <property type="entry name" value="E3 UBIQUITIN-PROTEIN LIGASE TRIM45"/>
    <property type="match status" value="1"/>
</dbReference>
<dbReference type="PANTHER" id="PTHR25462">
    <property type="entry name" value="BONUS, ISOFORM C-RELATED"/>
    <property type="match status" value="1"/>
</dbReference>
<evidence type="ECO:0000259" key="7">
    <source>
        <dbReference type="PROSITE" id="PS50089"/>
    </source>
</evidence>
<dbReference type="InterPro" id="IPR011042">
    <property type="entry name" value="6-blade_b-propeller_TolB-like"/>
</dbReference>
<sequence>MADCIKQARSPTTEQSRSPKAELTCGLCYKDLNKPKQLACCHTFCRHCLEDYVRDTLNAESQTIDCPKCQKVIQIPENGTKGLPSNYHILAQSLSDEIDTGTAFAELKCDICKVNKVIGYCFECMKNLCEEDKNKHKTAPVSRSHHIATFTDGNRKVEKNSYCGKHSDNILKFYCCQCGVPICSDCKLAKHENHKTEDIEDVAARDRERLSKLMEILRQYLPCMNDAVNSAENAEAAFKNHANDTIECINHRREEVKKLVDQLCDGAVNYVRGKLEAELQCMVPKLNDIKEDRKFIERSINITEPVIDLGEDVKIVEVTRDIQNIVNNLPEPKRIDEKKFIFNAGVHGQSLMCKYVGTIGFEAKALKLNFSFDNNHLFMYSIIPVSETEAWMSYYNSEESAIIKVNNYGKEIEKFSLQPFGRYRIVMLENDEFLLSSYGEKKLKIWRNYKESLFAETPFEPQGIVKTADNNILVCCSDDVEREDENTERALLMFSQRGTLLKRVDSRLNDKEKLFNSPKYVCVNINGDVCISDEDGKAILIFNKDLKLIGRYEGCKNINPFRPRGICCDRFGRIIVTDGDNHKIHLLSSSGEFIRYLLTEEDGVRGPVLVAIGPGNKLWVTCKGLIQIYSYLDGAGLLSRPTSPKCVK</sequence>
<evidence type="ECO:0000313" key="10">
    <source>
        <dbReference type="Proteomes" id="UP001347796"/>
    </source>
</evidence>
<dbReference type="InterPro" id="IPR017907">
    <property type="entry name" value="Znf_RING_CS"/>
</dbReference>
<feature type="domain" description="RING-type" evidence="7">
    <location>
        <begin position="25"/>
        <end position="70"/>
    </location>
</feature>
<dbReference type="PROSITE" id="PS00518">
    <property type="entry name" value="ZF_RING_1"/>
    <property type="match status" value="1"/>
</dbReference>
<evidence type="ECO:0000256" key="2">
    <source>
        <dbReference type="ARBA" id="ARBA00022737"/>
    </source>
</evidence>
<evidence type="ECO:0000259" key="8">
    <source>
        <dbReference type="PROSITE" id="PS50119"/>
    </source>
</evidence>
<keyword evidence="4" id="KW-0862">Zinc</keyword>
<dbReference type="InterPro" id="IPR001841">
    <property type="entry name" value="Znf_RING"/>
</dbReference>
<proteinExistence type="predicted"/>
<dbReference type="SUPFAM" id="SSF57850">
    <property type="entry name" value="RING/U-box"/>
    <property type="match status" value="1"/>
</dbReference>
<dbReference type="InterPro" id="IPR018957">
    <property type="entry name" value="Znf_C3HC4_RING-type"/>
</dbReference>
<dbReference type="InterPro" id="IPR047153">
    <property type="entry name" value="TRIM45/56/19-like"/>
</dbReference>
<evidence type="ECO:0000256" key="3">
    <source>
        <dbReference type="ARBA" id="ARBA00022771"/>
    </source>
</evidence>
<dbReference type="InterPro" id="IPR013083">
    <property type="entry name" value="Znf_RING/FYVE/PHD"/>
</dbReference>